<evidence type="ECO:0000256" key="10">
    <source>
        <dbReference type="ARBA" id="ARBA00034923"/>
    </source>
</evidence>
<dbReference type="Gene3D" id="3.40.50.300">
    <property type="entry name" value="P-loop containing nucleotide triphosphate hydrolases"/>
    <property type="match status" value="2"/>
</dbReference>
<evidence type="ECO:0000256" key="6">
    <source>
        <dbReference type="ARBA" id="ARBA00023125"/>
    </source>
</evidence>
<feature type="domain" description="UvrD-like helicase C-terminal" evidence="14">
    <location>
        <begin position="491"/>
        <end position="769"/>
    </location>
</feature>
<evidence type="ECO:0000256" key="4">
    <source>
        <dbReference type="ARBA" id="ARBA00022806"/>
    </source>
</evidence>
<evidence type="ECO:0000256" key="8">
    <source>
        <dbReference type="ARBA" id="ARBA00034617"/>
    </source>
</evidence>
<evidence type="ECO:0000256" key="2">
    <source>
        <dbReference type="ARBA" id="ARBA00022741"/>
    </source>
</evidence>
<name>A0A2M6UIZ9_9BRAD</name>
<evidence type="ECO:0000256" key="12">
    <source>
        <dbReference type="PROSITE-ProRule" id="PRU00560"/>
    </source>
</evidence>
<organism evidence="15 16">
    <name type="scientific">Bradyrhizobium nitroreducens</name>
    <dbReference type="NCBI Taxonomy" id="709803"/>
    <lineage>
        <taxon>Bacteria</taxon>
        <taxon>Pseudomonadati</taxon>
        <taxon>Pseudomonadota</taxon>
        <taxon>Alphaproteobacteria</taxon>
        <taxon>Hyphomicrobiales</taxon>
        <taxon>Nitrobacteraceae</taxon>
        <taxon>Bradyrhizobium</taxon>
    </lineage>
</organism>
<dbReference type="Pfam" id="PF00580">
    <property type="entry name" value="UvrD-helicase"/>
    <property type="match status" value="1"/>
</dbReference>
<evidence type="ECO:0000256" key="7">
    <source>
        <dbReference type="ARBA" id="ARBA00023235"/>
    </source>
</evidence>
<dbReference type="InterPro" id="IPR000212">
    <property type="entry name" value="DNA_helicase_UvrD/REP"/>
</dbReference>
<dbReference type="SUPFAM" id="SSF52540">
    <property type="entry name" value="P-loop containing nucleoside triphosphate hydrolases"/>
    <property type="match status" value="1"/>
</dbReference>
<evidence type="ECO:0000256" key="1">
    <source>
        <dbReference type="ARBA" id="ARBA00009922"/>
    </source>
</evidence>
<dbReference type="GO" id="GO:0003677">
    <property type="term" value="F:DNA binding"/>
    <property type="evidence" value="ECO:0007669"/>
    <property type="project" value="UniProtKB-KW"/>
</dbReference>
<feature type="binding site" evidence="12">
    <location>
        <begin position="216"/>
        <end position="223"/>
    </location>
    <ligand>
        <name>ATP</name>
        <dbReference type="ChEBI" id="CHEBI:30616"/>
    </ligand>
</feature>
<dbReference type="EMBL" id="LFJC01000003">
    <property type="protein sequence ID" value="PIT04487.1"/>
    <property type="molecule type" value="Genomic_DNA"/>
</dbReference>
<sequence>MDGWIDIRRKARAVHSKALLETGGDRRAEFLTAAAAKADDLKVRYVEAGQTFGHGVFGLLERENLILNVLKGQKKPDEAVVIAHELGHFHIHLDPTHEVTNRSAGLGGDPVENAMGSGEGYSPRERKEVQADVFAGEFLCPSDWLRDQFVTHGKRPSDIAKDLGLPRDLVLHQTIRALLLPPLTEAPPPQTGGAFALDDSQKTAALWAAGNILVDAGPGTGKTRTLVSRVEHLLKSIGPSSILALTFSDKAAEEMRDRISTMNPAAAIEMWAGTFHSFGYELIQKWPSAVGRSPKVRILDEAAQLELLEENLDKLPLRYYQNLYEPAYELVHLLRAISRCKDEGVTPAEYLAEARAMQQSAADPEATEKADRAVEVAETYEIYQKALQEADAVDFGDIILLAAKLIKENKEVRAYISGFKHVLVDEYQDVNFASARMLQEICSTGCSAWVVADQRQSIYRFRGAEPSNVESFAADFKGSRHSLNVNYRSSAPIVRTFQQFSSAMGDGGAMAGSWTAKRGAGGPVTLTVTPDVAAEAEAIRDHIEQLRQQGVAYSDQAILARTHLTLARITTILEKLGVPLVYLGDLFEREEISTLLSLLSIDAEYGGLGLMRVGTLSDYGATRADVLAVIDWSAQKKSRIIDALANITAIPSLSTEGRAGLSRLASELAGLADVSAWTMLTEWLFERSNHLMPLLGANNALGQQKLIAIYHLLKFCGEQAMAGRKGRKALLERVRRLEALNYDSSFRRVASEASDMDAVRVMTIHGSKGLEFRAVHFPALATRYMPTNRQGNRCPPPPALSRLAMQPSDHDAEEECLFFVGLSRARDYLFLSRAESYTTTRAGESKFLPAIQSVVAGQRYSGSGGVYSDATPLIPPAPQERYLERDLETYMRCPARYRFTVVEGLRGGRDDSAYISFHRCVYQTVRWLETEREAGKTVGIEDGLRRLSETWQASDIAEHPFEPYYRRSAESMVRAMVEAIAKETGQYARDEWEIPVGRHRVVLVPDRVVVTPEGAVSVQRVRTGRETKSEPDKPIYALLRRGAVQQFPRKKVSVETFYLAGAKSVATVAKNDEKAIGKYADAIAAIELGRFEPDPSDDRSCPNCPCYFTCHG</sequence>
<keyword evidence="7" id="KW-0413">Isomerase</keyword>
<comment type="catalytic activity">
    <reaction evidence="11">
        <text>ATP + H2O = ADP + phosphate + H(+)</text>
        <dbReference type="Rhea" id="RHEA:13065"/>
        <dbReference type="ChEBI" id="CHEBI:15377"/>
        <dbReference type="ChEBI" id="CHEBI:15378"/>
        <dbReference type="ChEBI" id="CHEBI:30616"/>
        <dbReference type="ChEBI" id="CHEBI:43474"/>
        <dbReference type="ChEBI" id="CHEBI:456216"/>
        <dbReference type="EC" id="5.6.2.4"/>
    </reaction>
</comment>
<dbReference type="Pfam" id="PF12705">
    <property type="entry name" value="PDDEXK_1"/>
    <property type="match status" value="1"/>
</dbReference>
<dbReference type="InterPro" id="IPR038726">
    <property type="entry name" value="PDDEXK_AddAB-type"/>
</dbReference>
<reference evidence="15 16" key="1">
    <citation type="submission" date="2015-06" db="EMBL/GenBank/DDBJ databases">
        <title>Comparative genome analysis of nirS-carrying Bradyrhizobium sp. strains.</title>
        <authorList>
            <person name="Ishii S."/>
            <person name="Jang J."/>
            <person name="Nishizawa T."/>
            <person name="Senoo K."/>
        </authorList>
    </citation>
    <scope>NUCLEOTIDE SEQUENCE [LARGE SCALE GENOMIC DNA]</scope>
    <source>
        <strain evidence="15 16">TSA1</strain>
    </source>
</reference>
<dbReference type="InterPro" id="IPR027417">
    <property type="entry name" value="P-loop_NTPase"/>
</dbReference>
<keyword evidence="3 12" id="KW-0378">Hydrolase</keyword>
<evidence type="ECO:0000256" key="9">
    <source>
        <dbReference type="ARBA" id="ARBA00034808"/>
    </source>
</evidence>
<comment type="similarity">
    <text evidence="1">Belongs to the helicase family. UvrD subfamily.</text>
</comment>
<evidence type="ECO:0000313" key="15">
    <source>
        <dbReference type="EMBL" id="PIT04487.1"/>
    </source>
</evidence>
<comment type="caution">
    <text evidence="15">The sequence shown here is derived from an EMBL/GenBank/DDBJ whole genome shotgun (WGS) entry which is preliminary data.</text>
</comment>
<dbReference type="InterPro" id="IPR014016">
    <property type="entry name" value="UvrD-like_ATP-bd"/>
</dbReference>
<dbReference type="GO" id="GO:0000725">
    <property type="term" value="P:recombinational repair"/>
    <property type="evidence" value="ECO:0007669"/>
    <property type="project" value="TreeGrafter"/>
</dbReference>
<keyword evidence="6" id="KW-0238">DNA-binding</keyword>
<evidence type="ECO:0000259" key="13">
    <source>
        <dbReference type="PROSITE" id="PS51198"/>
    </source>
</evidence>
<evidence type="ECO:0000256" key="5">
    <source>
        <dbReference type="ARBA" id="ARBA00022840"/>
    </source>
</evidence>
<dbReference type="GO" id="GO:0016787">
    <property type="term" value="F:hydrolase activity"/>
    <property type="evidence" value="ECO:0007669"/>
    <property type="project" value="UniProtKB-UniRule"/>
</dbReference>
<dbReference type="PANTHER" id="PTHR11070:SF2">
    <property type="entry name" value="ATP-DEPENDENT DNA HELICASE SRS2"/>
    <property type="match status" value="1"/>
</dbReference>
<protein>
    <recommendedName>
        <fullName evidence="9">DNA 3'-5' helicase</fullName>
        <ecNumber evidence="9">5.6.2.4</ecNumber>
    </recommendedName>
    <alternativeName>
        <fullName evidence="10">DNA 3'-5' helicase II</fullName>
    </alternativeName>
</protein>
<keyword evidence="2 12" id="KW-0547">Nucleotide-binding</keyword>
<dbReference type="InterPro" id="IPR013986">
    <property type="entry name" value="DExx_box_DNA_helicase_dom_sf"/>
</dbReference>
<dbReference type="AlphaFoldDB" id="A0A2M6UIZ9"/>
<dbReference type="PANTHER" id="PTHR11070">
    <property type="entry name" value="UVRD / RECB / PCRA DNA HELICASE FAMILY MEMBER"/>
    <property type="match status" value="1"/>
</dbReference>
<dbReference type="Gene3D" id="1.10.10.160">
    <property type="match status" value="1"/>
</dbReference>
<dbReference type="GO" id="GO:0043138">
    <property type="term" value="F:3'-5' DNA helicase activity"/>
    <property type="evidence" value="ECO:0007669"/>
    <property type="project" value="UniProtKB-EC"/>
</dbReference>
<dbReference type="GO" id="GO:0005524">
    <property type="term" value="F:ATP binding"/>
    <property type="evidence" value="ECO:0007669"/>
    <property type="project" value="UniProtKB-UniRule"/>
</dbReference>
<evidence type="ECO:0000259" key="14">
    <source>
        <dbReference type="PROSITE" id="PS51217"/>
    </source>
</evidence>
<evidence type="ECO:0000256" key="3">
    <source>
        <dbReference type="ARBA" id="ARBA00022801"/>
    </source>
</evidence>
<proteinExistence type="inferred from homology"/>
<evidence type="ECO:0000313" key="16">
    <source>
        <dbReference type="Proteomes" id="UP000228930"/>
    </source>
</evidence>
<accession>A0A2M6UIZ9</accession>
<dbReference type="CDD" id="cd17932">
    <property type="entry name" value="DEXQc_UvrD"/>
    <property type="match status" value="1"/>
</dbReference>
<comment type="catalytic activity">
    <reaction evidence="8">
        <text>Couples ATP hydrolysis with the unwinding of duplex DNA by translocating in the 3'-5' direction.</text>
        <dbReference type="EC" id="5.6.2.4"/>
    </reaction>
</comment>
<dbReference type="InterPro" id="IPR014017">
    <property type="entry name" value="DNA_helicase_UvrD-like_C"/>
</dbReference>
<dbReference type="Gene3D" id="1.10.486.10">
    <property type="entry name" value="PCRA, domain 4"/>
    <property type="match status" value="1"/>
</dbReference>
<keyword evidence="16" id="KW-1185">Reference proteome</keyword>
<dbReference type="PROSITE" id="PS51217">
    <property type="entry name" value="UVRD_HELICASE_CTER"/>
    <property type="match status" value="1"/>
</dbReference>
<evidence type="ECO:0000256" key="11">
    <source>
        <dbReference type="ARBA" id="ARBA00048988"/>
    </source>
</evidence>
<dbReference type="Proteomes" id="UP000228930">
    <property type="component" value="Unassembled WGS sequence"/>
</dbReference>
<keyword evidence="5 12" id="KW-0067">ATP-binding</keyword>
<dbReference type="PROSITE" id="PS51198">
    <property type="entry name" value="UVRD_HELICASE_ATP_BIND"/>
    <property type="match status" value="1"/>
</dbReference>
<gene>
    <name evidence="15" type="ORF">TSA1_29830</name>
</gene>
<dbReference type="EC" id="5.6.2.4" evidence="9"/>
<keyword evidence="4 12" id="KW-0347">Helicase</keyword>
<feature type="domain" description="UvrD-like helicase ATP-binding" evidence="13">
    <location>
        <begin position="195"/>
        <end position="490"/>
    </location>
</feature>
<dbReference type="Pfam" id="PF13361">
    <property type="entry name" value="UvrD_C"/>
    <property type="match status" value="2"/>
</dbReference>